<reference evidence="3" key="1">
    <citation type="journal article" date="2019" name="G3 (Bethesda)">
        <title>Genome Assemblies of Two Rare Opportunistic Yeast Pathogens: Diutina rugosa (syn. Candida rugosa) and Trichomonascus ciferrii (syn. Candida ciferrii).</title>
        <authorList>
            <person name="Mixao V."/>
            <person name="Saus E."/>
            <person name="Hansen A.P."/>
            <person name="Lass-Florl C."/>
            <person name="Gabaldon T."/>
        </authorList>
    </citation>
    <scope>NUCLEOTIDE SEQUENCE</scope>
    <source>
        <strain evidence="3">CBS 4856</strain>
    </source>
</reference>
<dbReference type="PANTHER" id="PTHR37273">
    <property type="entry name" value="CHROMOSOME 8, WHOLE GENOME SHOTGUN SEQUENCE"/>
    <property type="match status" value="1"/>
</dbReference>
<dbReference type="AlphaFoldDB" id="A0A642UIU1"/>
<evidence type="ECO:0000313" key="4">
    <source>
        <dbReference type="Proteomes" id="UP000761534"/>
    </source>
</evidence>
<feature type="signal peptide" evidence="1">
    <location>
        <begin position="1"/>
        <end position="20"/>
    </location>
</feature>
<evidence type="ECO:0000259" key="2">
    <source>
        <dbReference type="Pfam" id="PF13883"/>
    </source>
</evidence>
<evidence type="ECO:0000256" key="1">
    <source>
        <dbReference type="SAM" id="SignalP"/>
    </source>
</evidence>
<feature type="chain" id="PRO_5024875006" description="CREG-like beta-barrel domain-containing protein" evidence="1">
    <location>
        <begin position="21"/>
        <end position="202"/>
    </location>
</feature>
<dbReference type="PANTHER" id="PTHR37273:SF1">
    <property type="entry name" value="ADL397C-AP"/>
    <property type="match status" value="1"/>
</dbReference>
<gene>
    <name evidence="3" type="ORF">TRICI_006314</name>
</gene>
<protein>
    <recommendedName>
        <fullName evidence="2">CREG-like beta-barrel domain-containing protein</fullName>
    </recommendedName>
</protein>
<dbReference type="SUPFAM" id="SSF50475">
    <property type="entry name" value="FMN-binding split barrel"/>
    <property type="match status" value="1"/>
</dbReference>
<dbReference type="EMBL" id="SWFS01000516">
    <property type="protein sequence ID" value="KAA8899714.1"/>
    <property type="molecule type" value="Genomic_DNA"/>
</dbReference>
<keyword evidence="4" id="KW-1185">Reference proteome</keyword>
<proteinExistence type="predicted"/>
<dbReference type="OrthoDB" id="2138282at2759"/>
<dbReference type="Proteomes" id="UP000761534">
    <property type="component" value="Unassembled WGS sequence"/>
</dbReference>
<dbReference type="Gene3D" id="2.30.110.10">
    <property type="entry name" value="Electron Transport, Fmn-binding Protein, Chain A"/>
    <property type="match status" value="1"/>
</dbReference>
<accession>A0A642UIU1</accession>
<dbReference type="VEuPathDB" id="FungiDB:TRICI_006314"/>
<comment type="caution">
    <text evidence="3">The sequence shown here is derived from an EMBL/GenBank/DDBJ whole genome shotgun (WGS) entry which is preliminary data.</text>
</comment>
<dbReference type="InterPro" id="IPR012349">
    <property type="entry name" value="Split_barrel_FMN-bd"/>
</dbReference>
<organism evidence="3 4">
    <name type="scientific">Trichomonascus ciferrii</name>
    <dbReference type="NCBI Taxonomy" id="44093"/>
    <lineage>
        <taxon>Eukaryota</taxon>
        <taxon>Fungi</taxon>
        <taxon>Dikarya</taxon>
        <taxon>Ascomycota</taxon>
        <taxon>Saccharomycotina</taxon>
        <taxon>Dipodascomycetes</taxon>
        <taxon>Dipodascales</taxon>
        <taxon>Trichomonascaceae</taxon>
        <taxon>Trichomonascus</taxon>
        <taxon>Trichomonascus ciferrii complex</taxon>
    </lineage>
</organism>
<evidence type="ECO:0000313" key="3">
    <source>
        <dbReference type="EMBL" id="KAA8899714.1"/>
    </source>
</evidence>
<name>A0A642UIU1_9ASCO</name>
<dbReference type="InterPro" id="IPR055343">
    <property type="entry name" value="CREG_beta-barrel"/>
</dbReference>
<keyword evidence="1" id="KW-0732">Signal</keyword>
<feature type="domain" description="CREG-like beta-barrel" evidence="2">
    <location>
        <begin position="31"/>
        <end position="198"/>
    </location>
</feature>
<sequence length="202" mass="21878">MMKLLRGLVGILSGFGLCEQIQQPLELDGIESAAAAARKLVSESSLATLVTIGADNVPEGQMEYYADCSTDGTQLTLIGMHVSRAYRNIAHGSKASMAIRVGDQPLSEEVNTTYPGAVPSPAGLPRITLYGTMLLEQPEPSKEVQECFLQRHPDAKWWIPGDSPVHDSYWAVFNISGLHMIGGFGDRAFIGQIPLDVYRTAT</sequence>
<dbReference type="Pfam" id="PF13883">
    <property type="entry name" value="CREG_beta-barrel"/>
    <property type="match status" value="1"/>
</dbReference>